<evidence type="ECO:0000313" key="7">
    <source>
        <dbReference type="Proteomes" id="UP000292052"/>
    </source>
</evidence>
<feature type="domain" description="Serpin" evidence="5">
    <location>
        <begin position="1"/>
        <end position="185"/>
    </location>
</feature>
<proteinExistence type="inferred from homology"/>
<dbReference type="InterPro" id="IPR023796">
    <property type="entry name" value="Serpin_dom"/>
</dbReference>
<accession>A0A482V7E2</accession>
<feature type="non-terminal residue" evidence="6">
    <location>
        <position position="1"/>
    </location>
</feature>
<dbReference type="GO" id="GO:0005615">
    <property type="term" value="C:extracellular space"/>
    <property type="evidence" value="ECO:0007669"/>
    <property type="project" value="InterPro"/>
</dbReference>
<keyword evidence="3" id="KW-0722">Serine protease inhibitor</keyword>
<dbReference type="EMBL" id="QDEB01131100">
    <property type="protein sequence ID" value="RZB39112.1"/>
    <property type="molecule type" value="Genomic_DNA"/>
</dbReference>
<dbReference type="GO" id="GO:0004867">
    <property type="term" value="F:serine-type endopeptidase inhibitor activity"/>
    <property type="evidence" value="ECO:0007669"/>
    <property type="project" value="UniProtKB-KW"/>
</dbReference>
<evidence type="ECO:0000256" key="3">
    <source>
        <dbReference type="ARBA" id="ARBA00022900"/>
    </source>
</evidence>
<name>A0A482V7E2_ASBVE</name>
<dbReference type="PANTHER" id="PTHR11461:SF211">
    <property type="entry name" value="GH10112P-RELATED"/>
    <property type="match status" value="1"/>
</dbReference>
<dbReference type="SUPFAM" id="SSF56574">
    <property type="entry name" value="Serpins"/>
    <property type="match status" value="1"/>
</dbReference>
<dbReference type="SMART" id="SM00093">
    <property type="entry name" value="SERPIN"/>
    <property type="match status" value="1"/>
</dbReference>
<evidence type="ECO:0000313" key="6">
    <source>
        <dbReference type="EMBL" id="RZB39112.1"/>
    </source>
</evidence>
<dbReference type="Proteomes" id="UP000292052">
    <property type="component" value="Unassembled WGS sequence"/>
</dbReference>
<protein>
    <submittedName>
        <fullName evidence="6">Serpin domain containing protein</fullName>
    </submittedName>
</protein>
<dbReference type="Gene3D" id="3.30.497.10">
    <property type="entry name" value="Antithrombin, subunit I, domain 2"/>
    <property type="match status" value="1"/>
</dbReference>
<dbReference type="InterPro" id="IPR000215">
    <property type="entry name" value="Serpin_fam"/>
</dbReference>
<dbReference type="InterPro" id="IPR042185">
    <property type="entry name" value="Serpin_sf_2"/>
</dbReference>
<dbReference type="AlphaFoldDB" id="A0A482V7E2"/>
<dbReference type="InterPro" id="IPR023795">
    <property type="entry name" value="Serpin_CS"/>
</dbReference>
<gene>
    <name evidence="6" type="ORF">BDFB_014532</name>
</gene>
<dbReference type="OrthoDB" id="6768138at2759"/>
<dbReference type="Pfam" id="PF00079">
    <property type="entry name" value="Serpin"/>
    <property type="match status" value="1"/>
</dbReference>
<dbReference type="PANTHER" id="PTHR11461">
    <property type="entry name" value="SERINE PROTEASE INHIBITOR, SERPIN"/>
    <property type="match status" value="1"/>
</dbReference>
<dbReference type="InterPro" id="IPR036186">
    <property type="entry name" value="Serpin_sf"/>
</dbReference>
<dbReference type="Gene3D" id="2.30.39.10">
    <property type="entry name" value="Alpha-1-antitrypsin, domain 1"/>
    <property type="match status" value="2"/>
</dbReference>
<evidence type="ECO:0000256" key="2">
    <source>
        <dbReference type="ARBA" id="ARBA00022690"/>
    </source>
</evidence>
<keyword evidence="7" id="KW-1185">Reference proteome</keyword>
<reference evidence="6 7" key="1">
    <citation type="submission" date="2017-03" db="EMBL/GenBank/DDBJ databases">
        <title>Genome of the blue death feigning beetle - Asbolus verrucosus.</title>
        <authorList>
            <person name="Rider S.D."/>
        </authorList>
    </citation>
    <scope>NUCLEOTIDE SEQUENCE [LARGE SCALE GENOMIC DNA]</scope>
    <source>
        <strain evidence="6">Butters</strain>
        <tissue evidence="6">Head and leg muscle</tissue>
    </source>
</reference>
<evidence type="ECO:0000256" key="4">
    <source>
        <dbReference type="RuleBase" id="RU000411"/>
    </source>
</evidence>
<dbReference type="InterPro" id="IPR042178">
    <property type="entry name" value="Serpin_sf_1"/>
</dbReference>
<comment type="similarity">
    <text evidence="1 4">Belongs to the serpin family.</text>
</comment>
<sequence length="187" mass="20940">KVDTMHHYREWFNYCENSVLNAKFLELPFEGEDISMIIALPNEKEGLASLENQIEKVFAPQNFTNEFLNVALPKFKVESTLELKSTLKNLGVEKAFNETEADLSGIAGDKGDLVISDALQKTYIDVEEGGVEAAAATYVVVEATMSAPFPPKFEPEPKEFIADHPFIFYIKAKDFIIFAGRVSELSH</sequence>
<evidence type="ECO:0000256" key="1">
    <source>
        <dbReference type="ARBA" id="ARBA00009500"/>
    </source>
</evidence>
<comment type="caution">
    <text evidence="6">The sequence shown here is derived from an EMBL/GenBank/DDBJ whole genome shotgun (WGS) entry which is preliminary data.</text>
</comment>
<dbReference type="PROSITE" id="PS00284">
    <property type="entry name" value="SERPIN"/>
    <property type="match status" value="1"/>
</dbReference>
<organism evidence="6 7">
    <name type="scientific">Asbolus verrucosus</name>
    <name type="common">Desert ironclad beetle</name>
    <dbReference type="NCBI Taxonomy" id="1661398"/>
    <lineage>
        <taxon>Eukaryota</taxon>
        <taxon>Metazoa</taxon>
        <taxon>Ecdysozoa</taxon>
        <taxon>Arthropoda</taxon>
        <taxon>Hexapoda</taxon>
        <taxon>Insecta</taxon>
        <taxon>Pterygota</taxon>
        <taxon>Neoptera</taxon>
        <taxon>Endopterygota</taxon>
        <taxon>Coleoptera</taxon>
        <taxon>Polyphaga</taxon>
        <taxon>Cucujiformia</taxon>
        <taxon>Tenebrionidae</taxon>
        <taxon>Pimeliinae</taxon>
        <taxon>Asbolus</taxon>
    </lineage>
</organism>
<evidence type="ECO:0000259" key="5">
    <source>
        <dbReference type="SMART" id="SM00093"/>
    </source>
</evidence>
<keyword evidence="2" id="KW-0646">Protease inhibitor</keyword>